<sequence>MARQMCLTLLVTLVLSGSVRGADQAATPAEGAVPQPVQEVLRTYCVDCHGQSKSKGQVRLDTLSALDSKVRLDLMNKVQEQIHFAEMPPDDQKQPSPAERKLLADWVRGELIRSNAPLIEDKLRYPDYGNAVDHDRLFGGSIQEKPYTPVRRWLVSPMIFKERVIDVFGLTGRERDTYSLNGASFYGVTNPFILPDRSGIRDYAITPLDGGHLLVMLNNAQWISHKQIRAARVKKGDFKADFFENRADRFAPSTPAAFETIILNPAKPTDDALVTAIQTQFSRTLQRPATDTEVAKYLALTRSAIDLAGNTEGLRQMLVAVLLESEFLYRMEFGAGPTDAAGRRMLSPREAGFAISYALGDRGPDAVLVKAAAEGRLGTKDDYKREVLRLLADKTYYKGRIDYGINDSDFVSHPKIVRFFREFFGYPNAVKVFKDKNRSGGYYDNPGRGSSATPGRLISEADRIVALHVEQDRNVFENLLTTDRYFMYHNVDNEKGLKIVADWKELYDTLKDTDWRKNPDKVAAQYADLLKKNRVDFAPTGRGAHSNTLTRVMQHLSYTLGKGNTPFTTFPWAHGNQFRYSQSYSLPATPGVNGQYGEDDDLNYPVVQPFQIANRKGILTHPAWLIAHSSNFHTDPIRRGRWIQEKLLAGRVPDVPITVDAKVPEDPHKTFRQRVESVTGEAQTACWKCHQHMNPLGYPFEYYDDFGRYRKAEPLENPENLVAKSKDKYGADTYKTKAVETSGYLRGTGDPKLDGPVTDALEMIDRLSKSARVRQSIIRHAFRFYLGRNEMLSDSQTLIDADKAYVESGGSFNAVIVSLLTSDSFMYRK</sequence>
<keyword evidence="4" id="KW-1185">Reference proteome</keyword>
<dbReference type="InterPro" id="IPR013039">
    <property type="entry name" value="DUF1588"/>
</dbReference>
<evidence type="ECO:0000313" key="4">
    <source>
        <dbReference type="Proteomes" id="UP000593765"/>
    </source>
</evidence>
<dbReference type="KEGG" id="hbs:IPV69_06770"/>
<feature type="domain" description="Haem-binding" evidence="2">
    <location>
        <begin position="9"/>
        <end position="111"/>
    </location>
</feature>
<feature type="signal peptide" evidence="1">
    <location>
        <begin position="1"/>
        <end position="21"/>
    </location>
</feature>
<dbReference type="InterPro" id="IPR025992">
    <property type="entry name" value="Haem-bd"/>
</dbReference>
<proteinExistence type="predicted"/>
<evidence type="ECO:0000256" key="1">
    <source>
        <dbReference type="SAM" id="SignalP"/>
    </source>
</evidence>
<dbReference type="EMBL" id="CP063458">
    <property type="protein sequence ID" value="QOV91057.1"/>
    <property type="molecule type" value="Genomic_DNA"/>
</dbReference>
<name>A0A7M2WZW8_9BACT</name>
<dbReference type="AlphaFoldDB" id="A0A7M2WZW8"/>
<gene>
    <name evidence="3" type="ORF">IPV69_06770</name>
</gene>
<dbReference type="Proteomes" id="UP000593765">
    <property type="component" value="Chromosome"/>
</dbReference>
<dbReference type="InterPro" id="IPR011429">
    <property type="entry name" value="Cyt_c_Planctomycete-type"/>
</dbReference>
<evidence type="ECO:0000313" key="3">
    <source>
        <dbReference type="EMBL" id="QOV91057.1"/>
    </source>
</evidence>
<dbReference type="Pfam" id="PF07624">
    <property type="entry name" value="PSD2"/>
    <property type="match status" value="1"/>
</dbReference>
<dbReference type="Pfam" id="PF07631">
    <property type="entry name" value="PSD4"/>
    <property type="match status" value="1"/>
</dbReference>
<protein>
    <submittedName>
        <fullName evidence="3">DUF1588 domain-containing protein</fullName>
    </submittedName>
</protein>
<accession>A0A7M2WZW8</accession>
<dbReference type="SMART" id="SM01235">
    <property type="entry name" value="Haem_bd"/>
    <property type="match status" value="1"/>
</dbReference>
<reference evidence="3 4" key="1">
    <citation type="submission" date="2020-10" db="EMBL/GenBank/DDBJ databases">
        <title>Wide distribution of Phycisphaera-like planctomycetes from WD2101 soil group in peatlands and genome analysis of the first cultivated representative.</title>
        <authorList>
            <person name="Dedysh S.N."/>
            <person name="Beletsky A.V."/>
            <person name="Ivanova A."/>
            <person name="Kulichevskaya I.S."/>
            <person name="Suzina N.E."/>
            <person name="Philippov D.A."/>
            <person name="Rakitin A.L."/>
            <person name="Mardanov A.V."/>
            <person name="Ravin N.V."/>
        </authorList>
    </citation>
    <scope>NUCLEOTIDE SEQUENCE [LARGE SCALE GENOMIC DNA]</scope>
    <source>
        <strain evidence="3 4">M1803</strain>
    </source>
</reference>
<dbReference type="RefSeq" id="WP_206294166.1">
    <property type="nucleotide sequence ID" value="NZ_CP063458.1"/>
</dbReference>
<keyword evidence="1" id="KW-0732">Signal</keyword>
<dbReference type="InterPro" id="IPR013042">
    <property type="entry name" value="DUF1592"/>
</dbReference>
<feature type="chain" id="PRO_5034751927" evidence="1">
    <location>
        <begin position="22"/>
        <end position="829"/>
    </location>
</feature>
<organism evidence="3 4">
    <name type="scientific">Humisphaera borealis</name>
    <dbReference type="NCBI Taxonomy" id="2807512"/>
    <lineage>
        <taxon>Bacteria</taxon>
        <taxon>Pseudomonadati</taxon>
        <taxon>Planctomycetota</taxon>
        <taxon>Phycisphaerae</taxon>
        <taxon>Tepidisphaerales</taxon>
        <taxon>Tepidisphaeraceae</taxon>
        <taxon>Humisphaera</taxon>
    </lineage>
</organism>
<evidence type="ECO:0000259" key="2">
    <source>
        <dbReference type="SMART" id="SM01235"/>
    </source>
</evidence>
<dbReference type="Pfam" id="PF07627">
    <property type="entry name" value="PSCyt3"/>
    <property type="match status" value="1"/>
</dbReference>
<dbReference type="Pfam" id="PF07635">
    <property type="entry name" value="PSCyt1"/>
    <property type="match status" value="1"/>
</dbReference>
<dbReference type="InterPro" id="IPR011478">
    <property type="entry name" value="DUF1585"/>
</dbReference>